<dbReference type="PROSITE" id="PS51999">
    <property type="entry name" value="ZF_GRF"/>
    <property type="match status" value="1"/>
</dbReference>
<dbReference type="EMBL" id="RXIC02000024">
    <property type="protein sequence ID" value="KAB1210103.1"/>
    <property type="molecule type" value="Genomic_DNA"/>
</dbReference>
<organism evidence="6 7">
    <name type="scientific">Morella rubra</name>
    <name type="common">Chinese bayberry</name>
    <dbReference type="NCBI Taxonomy" id="262757"/>
    <lineage>
        <taxon>Eukaryota</taxon>
        <taxon>Viridiplantae</taxon>
        <taxon>Streptophyta</taxon>
        <taxon>Embryophyta</taxon>
        <taxon>Tracheophyta</taxon>
        <taxon>Spermatophyta</taxon>
        <taxon>Magnoliopsida</taxon>
        <taxon>eudicotyledons</taxon>
        <taxon>Gunneridae</taxon>
        <taxon>Pentapetalae</taxon>
        <taxon>rosids</taxon>
        <taxon>fabids</taxon>
        <taxon>Fagales</taxon>
        <taxon>Myricaceae</taxon>
        <taxon>Morella</taxon>
    </lineage>
</organism>
<keyword evidence="7" id="KW-1185">Reference proteome</keyword>
<proteinExistence type="predicted"/>
<evidence type="ECO:0000256" key="2">
    <source>
        <dbReference type="ARBA" id="ARBA00022771"/>
    </source>
</evidence>
<dbReference type="InterPro" id="IPR010666">
    <property type="entry name" value="Znf_GRF"/>
</dbReference>
<dbReference type="Pfam" id="PF06839">
    <property type="entry name" value="Zn_ribbon_GRF"/>
    <property type="match status" value="1"/>
</dbReference>
<feature type="domain" description="GRF-type" evidence="5">
    <location>
        <begin position="24"/>
        <end position="66"/>
    </location>
</feature>
<comment type="caution">
    <text evidence="6">The sequence shown here is derived from an EMBL/GenBank/DDBJ whole genome shotgun (WGS) entry which is preliminary data.</text>
</comment>
<sequence length="112" mass="12828">MSTSNASSSSWAKEGWGKLGGCQCYCGISTYMKTSYTKQNFGHRLFSCPNYKLKHACGFFAWVDPPMCEHGKRVLRRMRERQERLNVESLNVDMLKGRSKNIAISRRSTSLH</sequence>
<gene>
    <name evidence="6" type="ORF">CJ030_MR6G003931</name>
</gene>
<evidence type="ECO:0000256" key="4">
    <source>
        <dbReference type="PROSITE-ProRule" id="PRU01343"/>
    </source>
</evidence>
<keyword evidence="2 4" id="KW-0863">Zinc-finger</keyword>
<reference evidence="6 7" key="1">
    <citation type="journal article" date="2019" name="Plant Biotechnol. J.">
        <title>The red bayberry genome and genetic basis of sex determination.</title>
        <authorList>
            <person name="Jia H.M."/>
            <person name="Jia H.J."/>
            <person name="Cai Q.L."/>
            <person name="Wang Y."/>
            <person name="Zhao H.B."/>
            <person name="Yang W.F."/>
            <person name="Wang G.Y."/>
            <person name="Li Y.H."/>
            <person name="Zhan D.L."/>
            <person name="Shen Y.T."/>
            <person name="Niu Q.F."/>
            <person name="Chang L."/>
            <person name="Qiu J."/>
            <person name="Zhao L."/>
            <person name="Xie H.B."/>
            <person name="Fu W.Y."/>
            <person name="Jin J."/>
            <person name="Li X.W."/>
            <person name="Jiao Y."/>
            <person name="Zhou C.C."/>
            <person name="Tu T."/>
            <person name="Chai C.Y."/>
            <person name="Gao J.L."/>
            <person name="Fan L.J."/>
            <person name="van de Weg E."/>
            <person name="Wang J.Y."/>
            <person name="Gao Z.S."/>
        </authorList>
    </citation>
    <scope>NUCLEOTIDE SEQUENCE [LARGE SCALE GENOMIC DNA]</scope>
    <source>
        <tissue evidence="6">Leaves</tissue>
    </source>
</reference>
<dbReference type="PANTHER" id="PTHR33248">
    <property type="entry name" value="ZINC ION-BINDING PROTEIN"/>
    <property type="match status" value="1"/>
</dbReference>
<dbReference type="GO" id="GO:0008270">
    <property type="term" value="F:zinc ion binding"/>
    <property type="evidence" value="ECO:0007669"/>
    <property type="project" value="UniProtKB-KW"/>
</dbReference>
<evidence type="ECO:0000256" key="3">
    <source>
        <dbReference type="ARBA" id="ARBA00022833"/>
    </source>
</evidence>
<name>A0A6A1VBH5_9ROSI</name>
<dbReference type="AlphaFoldDB" id="A0A6A1VBH5"/>
<accession>A0A6A1VBH5</accession>
<keyword evidence="1" id="KW-0479">Metal-binding</keyword>
<dbReference type="Proteomes" id="UP000516437">
    <property type="component" value="Chromosome 6"/>
</dbReference>
<evidence type="ECO:0000313" key="6">
    <source>
        <dbReference type="EMBL" id="KAB1210103.1"/>
    </source>
</evidence>
<evidence type="ECO:0000256" key="1">
    <source>
        <dbReference type="ARBA" id="ARBA00022723"/>
    </source>
</evidence>
<keyword evidence="3" id="KW-0862">Zinc</keyword>
<evidence type="ECO:0000259" key="5">
    <source>
        <dbReference type="PROSITE" id="PS51999"/>
    </source>
</evidence>
<evidence type="ECO:0000313" key="7">
    <source>
        <dbReference type="Proteomes" id="UP000516437"/>
    </source>
</evidence>
<dbReference type="OrthoDB" id="1476416at2759"/>
<protein>
    <recommendedName>
        <fullName evidence="5">GRF-type domain-containing protein</fullName>
    </recommendedName>
</protein>